<organism evidence="6 7">
    <name type="scientific">Aquimarina amphilecti</name>
    <dbReference type="NCBI Taxonomy" id="1038014"/>
    <lineage>
        <taxon>Bacteria</taxon>
        <taxon>Pseudomonadati</taxon>
        <taxon>Bacteroidota</taxon>
        <taxon>Flavobacteriia</taxon>
        <taxon>Flavobacteriales</taxon>
        <taxon>Flavobacteriaceae</taxon>
        <taxon>Aquimarina</taxon>
    </lineage>
</organism>
<evidence type="ECO:0000256" key="2">
    <source>
        <dbReference type="ARBA" id="ARBA00023239"/>
    </source>
</evidence>
<dbReference type="GO" id="GO:0006508">
    <property type="term" value="P:proteolysis"/>
    <property type="evidence" value="ECO:0007669"/>
    <property type="project" value="UniProtKB-KW"/>
</dbReference>
<keyword evidence="6" id="KW-0645">Protease</keyword>
<dbReference type="Pfam" id="PF01965">
    <property type="entry name" value="DJ-1_PfpI"/>
    <property type="match status" value="1"/>
</dbReference>
<dbReference type="GO" id="GO:0019243">
    <property type="term" value="P:methylglyoxal catabolic process to D-lactate via S-lactoyl-glutathione"/>
    <property type="evidence" value="ECO:0007669"/>
    <property type="project" value="TreeGrafter"/>
</dbReference>
<dbReference type="InterPro" id="IPR029062">
    <property type="entry name" value="Class_I_gatase-like"/>
</dbReference>
<dbReference type="Gene3D" id="3.10.450.50">
    <property type="match status" value="1"/>
</dbReference>
<dbReference type="PANTHER" id="PTHR48094">
    <property type="entry name" value="PROTEIN/NUCLEIC ACID DEGLYCASE DJ-1-RELATED"/>
    <property type="match status" value="1"/>
</dbReference>
<keyword evidence="7" id="KW-1185">Reference proteome</keyword>
<evidence type="ECO:0000256" key="1">
    <source>
        <dbReference type="ARBA" id="ARBA00023016"/>
    </source>
</evidence>
<feature type="chain" id="PRO_5011645565" evidence="4">
    <location>
        <begin position="20"/>
        <end position="540"/>
    </location>
</feature>
<evidence type="ECO:0000313" key="6">
    <source>
        <dbReference type="EMBL" id="SEK45766.1"/>
    </source>
</evidence>
<keyword evidence="1" id="KW-0346">Stress response</keyword>
<evidence type="ECO:0000313" key="7">
    <source>
        <dbReference type="Proteomes" id="UP000198521"/>
    </source>
</evidence>
<dbReference type="InterPro" id="IPR050325">
    <property type="entry name" value="Prot/Nucl_acid_deglycase"/>
</dbReference>
<sequence>MKNYILLVAMLLTIQFINAQPKTNEDVNTSVINLVILNDNGDVLLKKATIGWITIGAFYEKRHTINEVIDSISNKYGVSITKPNLKGVFTYKFDFNNAVSVRQLYVAKSTTNDLPTNKNVEFRWAPKDEAIEKFKSTIPSLGEMIAQVIEYPQVVWGGSFLIKQENEKKTSIITEDFYPISDASTYRESSHNALVVETLQKYMEGSSYNKREMLLSAFADNATLYLTNRDGDFKRYSPSEYADFFKNAEKGKFNGREAKVLKVSVTNDIATAKVEIAGPNRAWVYIDLFLLKKFKNDWKIISKTATRVGNIAKNAVLFVVSNAHYYANTDIPTGNSFSEIINAYDVFKKANYKIDFVSPKGGAVPLAYINTSDEMSKKYLYDTQFMNALKNTKSPLEIDASQYRAVQYIGGGAAMFGVPENKEIQRIAMDIYEKHNGIISSVCHGTAGIVNLKTKDGKYIVDGKRVSGYPDDYENKDAPYFKTFPFLIKKTIEERGGDFKFSERGKFTLETDGRLVTGQNFQSSKPVSLKIIELIDAMKK</sequence>
<accession>A0A1H7H5U2</accession>
<keyword evidence="2" id="KW-0456">Lyase</keyword>
<dbReference type="Proteomes" id="UP000198521">
    <property type="component" value="Unassembled WGS sequence"/>
</dbReference>
<evidence type="ECO:0000256" key="4">
    <source>
        <dbReference type="SAM" id="SignalP"/>
    </source>
</evidence>
<dbReference type="STRING" id="1038014.SAMN04487910_0572"/>
<dbReference type="InterPro" id="IPR032710">
    <property type="entry name" value="NTF2-like_dom_sf"/>
</dbReference>
<dbReference type="CDD" id="cd03141">
    <property type="entry name" value="GATase1_Hsp31_like"/>
    <property type="match status" value="1"/>
</dbReference>
<keyword evidence="6" id="KW-0378">Hydrolase</keyword>
<comment type="similarity">
    <text evidence="3">Belongs to the peptidase C56 family. HSP31-like subfamily.</text>
</comment>
<feature type="domain" description="DJ-1/PfpI" evidence="5">
    <location>
        <begin position="338"/>
        <end position="533"/>
    </location>
</feature>
<dbReference type="AlphaFoldDB" id="A0A1H7H5U2"/>
<reference evidence="6 7" key="1">
    <citation type="submission" date="2016-10" db="EMBL/GenBank/DDBJ databases">
        <authorList>
            <person name="de Groot N.N."/>
        </authorList>
    </citation>
    <scope>NUCLEOTIDE SEQUENCE [LARGE SCALE GENOMIC DNA]</scope>
    <source>
        <strain evidence="6 7">DSM 25232</strain>
    </source>
</reference>
<dbReference type="Gene3D" id="3.40.50.880">
    <property type="match status" value="1"/>
</dbReference>
<dbReference type="GO" id="GO:0008233">
    <property type="term" value="F:peptidase activity"/>
    <property type="evidence" value="ECO:0007669"/>
    <property type="project" value="UniProtKB-KW"/>
</dbReference>
<evidence type="ECO:0000259" key="5">
    <source>
        <dbReference type="Pfam" id="PF01965"/>
    </source>
</evidence>
<dbReference type="PANTHER" id="PTHR48094:SF11">
    <property type="entry name" value="GLUTATHIONE-INDEPENDENT GLYOXALASE HSP31-RELATED"/>
    <property type="match status" value="1"/>
</dbReference>
<proteinExistence type="inferred from homology"/>
<dbReference type="InterPro" id="IPR002818">
    <property type="entry name" value="DJ-1/PfpI"/>
</dbReference>
<dbReference type="InterPro" id="IPR039437">
    <property type="entry name" value="FrzH/put_lumazine-bd"/>
</dbReference>
<name>A0A1H7H5U2_AQUAM</name>
<dbReference type="GO" id="GO:0005737">
    <property type="term" value="C:cytoplasm"/>
    <property type="evidence" value="ECO:0007669"/>
    <property type="project" value="TreeGrafter"/>
</dbReference>
<protein>
    <submittedName>
        <fullName evidence="6">Putative intracellular protease/amidase</fullName>
    </submittedName>
</protein>
<dbReference type="GO" id="GO:0019172">
    <property type="term" value="F:glyoxalase III activity"/>
    <property type="evidence" value="ECO:0007669"/>
    <property type="project" value="TreeGrafter"/>
</dbReference>
<dbReference type="EMBL" id="FOAB01000001">
    <property type="protein sequence ID" value="SEK45766.1"/>
    <property type="molecule type" value="Genomic_DNA"/>
</dbReference>
<feature type="signal peptide" evidence="4">
    <location>
        <begin position="1"/>
        <end position="19"/>
    </location>
</feature>
<dbReference type="SUPFAM" id="SSF52317">
    <property type="entry name" value="Class I glutamine amidotransferase-like"/>
    <property type="match status" value="1"/>
</dbReference>
<dbReference type="SUPFAM" id="SSF54427">
    <property type="entry name" value="NTF2-like"/>
    <property type="match status" value="1"/>
</dbReference>
<dbReference type="RefSeq" id="WP_244542965.1">
    <property type="nucleotide sequence ID" value="NZ_FOAB01000001.1"/>
</dbReference>
<keyword evidence="4" id="KW-0732">Signal</keyword>
<dbReference type="Pfam" id="PF12893">
    <property type="entry name" value="Lumazine_bd_2"/>
    <property type="match status" value="1"/>
</dbReference>
<gene>
    <name evidence="6" type="ORF">SAMN04487910_0572</name>
</gene>
<evidence type="ECO:0000256" key="3">
    <source>
        <dbReference type="ARBA" id="ARBA00038493"/>
    </source>
</evidence>